<evidence type="ECO:0000256" key="7">
    <source>
        <dbReference type="NCBIfam" id="TIGR01748"/>
    </source>
</evidence>
<dbReference type="GO" id="GO:0019301">
    <property type="term" value="P:rhamnose catabolic process"/>
    <property type="evidence" value="ECO:0007669"/>
    <property type="project" value="UniProtKB-UniRule"/>
</dbReference>
<comment type="function">
    <text evidence="6">Catalyzes the interconversion of L-rhamnose and L-rhamnulose.</text>
</comment>
<comment type="cofactor">
    <cofactor evidence="6">
        <name>Mn(2+)</name>
        <dbReference type="ChEBI" id="CHEBI:29035"/>
    </cofactor>
    <text evidence="6">Binds 1 Mn(2+) ion per subunit.</text>
</comment>
<dbReference type="NCBIfam" id="TIGR01748">
    <property type="entry name" value="rhaA"/>
    <property type="match status" value="1"/>
</dbReference>
<dbReference type="InterPro" id="IPR050337">
    <property type="entry name" value="L-rhamnose_isomerase"/>
</dbReference>
<dbReference type="GO" id="GO:0005737">
    <property type="term" value="C:cytoplasm"/>
    <property type="evidence" value="ECO:0007669"/>
    <property type="project" value="UniProtKB-SubCell"/>
</dbReference>
<dbReference type="Proteomes" id="UP000824123">
    <property type="component" value="Unassembled WGS sequence"/>
</dbReference>
<protein>
    <recommendedName>
        <fullName evidence="6 7">L-rhamnose isomerase</fullName>
        <ecNumber evidence="6 7">5.3.1.14</ecNumber>
    </recommendedName>
</protein>
<keyword evidence="2 6" id="KW-0479">Metal-binding</keyword>
<dbReference type="GO" id="GO:0008740">
    <property type="term" value="F:L-rhamnose isomerase activity"/>
    <property type="evidence" value="ECO:0007669"/>
    <property type="project" value="UniProtKB-UniRule"/>
</dbReference>
<comment type="caution">
    <text evidence="8">The sequence shown here is derived from an EMBL/GenBank/DDBJ whole genome shotgun (WGS) entry which is preliminary data.</text>
</comment>
<name>A0A9D1LR28_9FIRM</name>
<dbReference type="InterPro" id="IPR036237">
    <property type="entry name" value="Xyl_isomerase-like_sf"/>
</dbReference>
<comment type="similarity">
    <text evidence="6">Belongs to the rhamnose isomerase family.</text>
</comment>
<sequence length="420" mass="46907">MDEKLIIKGYEYAREVYAERGIDVEAALTTAGSIPISMNCWQGDDVMGFEGGDEAGASGGIATTGNYPGRARTADELRADADLAMSMIPGPKKFNLHASYAELHGRKVERSEYTAELFKGWIDWARERNLGLDFNPTYFSHPMVKDGFTLSSADPAVREYWIEHGKRCREIGAEFYRALGKECVINYWMPDGYKDNPADMAGPRARMVESLDAIFAGGAIAGVKEAVESKVFGLGVESYTVGSHELMLGYAITRGKLYCLDAGHFHPTEVISNKISSIMQFMPEALLHVSRPVRWDSDHVVTLDDELIAIMQQVVRNGYTERVKIALDFFDASINRLAAWIIGTRNARKALLKASLENTAQLKQLELDGDLTGRLALMEEDKTLPFGAVWDYYCLREGVPAGDRWLDTVRDYEKRIMLAR</sequence>
<feature type="binding site" evidence="6">
    <location>
        <position position="264"/>
    </location>
    <ligand>
        <name>Mn(2+)</name>
        <dbReference type="ChEBI" id="CHEBI:29035"/>
    </ligand>
</feature>
<dbReference type="Gene3D" id="3.20.20.150">
    <property type="entry name" value="Divalent-metal-dependent TIM barrel enzymes"/>
    <property type="match status" value="1"/>
</dbReference>
<feature type="binding site" evidence="6">
    <location>
        <position position="296"/>
    </location>
    <ligand>
        <name>Mn(2+)</name>
        <dbReference type="ChEBI" id="CHEBI:29035"/>
    </ligand>
</feature>
<dbReference type="AlphaFoldDB" id="A0A9D1LR28"/>
<dbReference type="InterPro" id="IPR009308">
    <property type="entry name" value="Rhamnose_isomerase"/>
</dbReference>
<comment type="pathway">
    <text evidence="6">Carbohydrate degradation; L-rhamnose degradation; glycerone phosphate from L-rhamnose: step 1/3.</text>
</comment>
<keyword evidence="1 6" id="KW-0963">Cytoplasm</keyword>
<organism evidence="8 9">
    <name type="scientific">Candidatus Fimadaptatus faecigallinarum</name>
    <dbReference type="NCBI Taxonomy" id="2840814"/>
    <lineage>
        <taxon>Bacteria</taxon>
        <taxon>Bacillati</taxon>
        <taxon>Bacillota</taxon>
        <taxon>Clostridia</taxon>
        <taxon>Eubacteriales</taxon>
        <taxon>Candidatus Fimadaptatus</taxon>
    </lineage>
</organism>
<dbReference type="PANTHER" id="PTHR30268">
    <property type="entry name" value="L-RHAMNOSE ISOMERASE"/>
    <property type="match status" value="1"/>
</dbReference>
<proteinExistence type="inferred from homology"/>
<evidence type="ECO:0000256" key="1">
    <source>
        <dbReference type="ARBA" id="ARBA00022490"/>
    </source>
</evidence>
<comment type="catalytic activity">
    <reaction evidence="6">
        <text>L-rhamnopyranose = L-rhamnulose</text>
        <dbReference type="Rhea" id="RHEA:23160"/>
        <dbReference type="ChEBI" id="CHEBI:17897"/>
        <dbReference type="ChEBI" id="CHEBI:62346"/>
        <dbReference type="EC" id="5.3.1.14"/>
    </reaction>
</comment>
<gene>
    <name evidence="6" type="primary">rhaA</name>
    <name evidence="8" type="ORF">IAC59_04270</name>
</gene>
<dbReference type="NCBIfam" id="NF002203">
    <property type="entry name" value="PRK01076.1"/>
    <property type="match status" value="1"/>
</dbReference>
<evidence type="ECO:0000256" key="2">
    <source>
        <dbReference type="ARBA" id="ARBA00022723"/>
    </source>
</evidence>
<reference evidence="8" key="1">
    <citation type="submission" date="2020-10" db="EMBL/GenBank/DDBJ databases">
        <authorList>
            <person name="Gilroy R."/>
        </authorList>
    </citation>
    <scope>NUCLEOTIDE SEQUENCE</scope>
    <source>
        <strain evidence="8">ChiSxjej2B14-8506</strain>
    </source>
</reference>
<evidence type="ECO:0000256" key="6">
    <source>
        <dbReference type="HAMAP-Rule" id="MF_00541"/>
    </source>
</evidence>
<comment type="subcellular location">
    <subcellularLocation>
        <location evidence="6">Cytoplasm</location>
    </subcellularLocation>
</comment>
<dbReference type="GO" id="GO:0030145">
    <property type="term" value="F:manganese ion binding"/>
    <property type="evidence" value="ECO:0007669"/>
    <property type="project" value="UniProtKB-UniRule"/>
</dbReference>
<evidence type="ECO:0000256" key="4">
    <source>
        <dbReference type="ARBA" id="ARBA00023235"/>
    </source>
</evidence>
<evidence type="ECO:0000313" key="9">
    <source>
        <dbReference type="Proteomes" id="UP000824123"/>
    </source>
</evidence>
<reference evidence="8" key="2">
    <citation type="journal article" date="2021" name="PeerJ">
        <title>Extensive microbial diversity within the chicken gut microbiome revealed by metagenomics and culture.</title>
        <authorList>
            <person name="Gilroy R."/>
            <person name="Ravi A."/>
            <person name="Getino M."/>
            <person name="Pursley I."/>
            <person name="Horton D.L."/>
            <person name="Alikhan N.F."/>
            <person name="Baker D."/>
            <person name="Gharbi K."/>
            <person name="Hall N."/>
            <person name="Watson M."/>
            <person name="Adriaenssens E.M."/>
            <person name="Foster-Nyarko E."/>
            <person name="Jarju S."/>
            <person name="Secka A."/>
            <person name="Antonio M."/>
            <person name="Oren A."/>
            <person name="Chaudhuri R.R."/>
            <person name="La Ragione R."/>
            <person name="Hildebrand F."/>
            <person name="Pallen M.J."/>
        </authorList>
    </citation>
    <scope>NUCLEOTIDE SEQUENCE</scope>
    <source>
        <strain evidence="8">ChiSxjej2B14-8506</strain>
    </source>
</reference>
<dbReference type="EC" id="5.3.1.14" evidence="6 7"/>
<dbReference type="PANTHER" id="PTHR30268:SF0">
    <property type="entry name" value="L-RHAMNOSE ISOMERASE"/>
    <property type="match status" value="1"/>
</dbReference>
<keyword evidence="5 6" id="KW-0684">Rhamnose metabolism</keyword>
<dbReference type="SUPFAM" id="SSF51658">
    <property type="entry name" value="Xylose isomerase-like"/>
    <property type="match status" value="1"/>
</dbReference>
<dbReference type="HAMAP" id="MF_00541">
    <property type="entry name" value="RhaA"/>
    <property type="match status" value="1"/>
</dbReference>
<dbReference type="Pfam" id="PF06134">
    <property type="entry name" value="RhaA"/>
    <property type="match status" value="1"/>
</dbReference>
<dbReference type="GO" id="GO:0019324">
    <property type="term" value="P:L-lyxose metabolic process"/>
    <property type="evidence" value="ECO:0007669"/>
    <property type="project" value="TreeGrafter"/>
</dbReference>
<keyword evidence="3 6" id="KW-0464">Manganese</keyword>
<keyword evidence="4 6" id="KW-0413">Isomerase</keyword>
<accession>A0A9D1LR28</accession>
<feature type="binding site" evidence="6">
    <location>
        <position position="298"/>
    </location>
    <ligand>
        <name>Mn(2+)</name>
        <dbReference type="ChEBI" id="CHEBI:29035"/>
    </ligand>
</feature>
<dbReference type="EMBL" id="DVNK01000030">
    <property type="protein sequence ID" value="HIU46453.1"/>
    <property type="molecule type" value="Genomic_DNA"/>
</dbReference>
<evidence type="ECO:0000256" key="5">
    <source>
        <dbReference type="ARBA" id="ARBA00023308"/>
    </source>
</evidence>
<evidence type="ECO:0000256" key="3">
    <source>
        <dbReference type="ARBA" id="ARBA00023211"/>
    </source>
</evidence>
<evidence type="ECO:0000313" key="8">
    <source>
        <dbReference type="EMBL" id="HIU46453.1"/>
    </source>
</evidence>